<sequence>MLLLALPSIEANDGAAAAHGKWGNRPSCVADNSCISVTPGEGVKPGGIIPIKSLGLRGHEYILQVAIKLDASSTNPNCDPYKFAELRRAAIGEAYTALKARPEAGFIRRWMADVAYTVGTPLPGDANNPIGGSVEYYEIGVFSVYVNVPVSKAFIAEFAKTDGVKNTLECIVANKRVANAMPA</sequence>
<gene>
    <name evidence="1" type="ORF">OEZ85_005579</name>
</gene>
<name>A0ABY8UDV5_TETOB</name>
<protein>
    <recommendedName>
        <fullName evidence="3">Chalcone isomerase domain-containing protein</fullName>
    </recommendedName>
</protein>
<evidence type="ECO:0000313" key="2">
    <source>
        <dbReference type="Proteomes" id="UP001244341"/>
    </source>
</evidence>
<evidence type="ECO:0008006" key="3">
    <source>
        <dbReference type="Google" id="ProtNLM"/>
    </source>
</evidence>
<evidence type="ECO:0000313" key="1">
    <source>
        <dbReference type="EMBL" id="WIA19644.1"/>
    </source>
</evidence>
<organism evidence="1 2">
    <name type="scientific">Tetradesmus obliquus</name>
    <name type="common">Green alga</name>
    <name type="synonym">Acutodesmus obliquus</name>
    <dbReference type="NCBI Taxonomy" id="3088"/>
    <lineage>
        <taxon>Eukaryota</taxon>
        <taxon>Viridiplantae</taxon>
        <taxon>Chlorophyta</taxon>
        <taxon>core chlorophytes</taxon>
        <taxon>Chlorophyceae</taxon>
        <taxon>CS clade</taxon>
        <taxon>Sphaeropleales</taxon>
        <taxon>Scenedesmaceae</taxon>
        <taxon>Tetradesmus</taxon>
    </lineage>
</organism>
<keyword evidence="2" id="KW-1185">Reference proteome</keyword>
<accession>A0ABY8UDV5</accession>
<dbReference type="EMBL" id="CP126218">
    <property type="protein sequence ID" value="WIA19644.1"/>
    <property type="molecule type" value="Genomic_DNA"/>
</dbReference>
<proteinExistence type="predicted"/>
<dbReference type="Proteomes" id="UP001244341">
    <property type="component" value="Chromosome 11b"/>
</dbReference>
<reference evidence="1 2" key="1">
    <citation type="submission" date="2023-05" db="EMBL/GenBank/DDBJ databases">
        <title>A 100% complete, gapless, phased diploid assembly of the Scenedesmus obliquus UTEX 3031 genome.</title>
        <authorList>
            <person name="Biondi T.C."/>
            <person name="Hanschen E.R."/>
            <person name="Kwon T."/>
            <person name="Eng W."/>
            <person name="Kruse C.P.S."/>
            <person name="Koehler S.I."/>
            <person name="Kunde Y."/>
            <person name="Gleasner C.D."/>
            <person name="You Mak K.T."/>
            <person name="Polle J."/>
            <person name="Hovde B.T."/>
            <person name="Starkenburg S.R."/>
        </authorList>
    </citation>
    <scope>NUCLEOTIDE SEQUENCE [LARGE SCALE GENOMIC DNA]</scope>
    <source>
        <strain evidence="1 2">DOE0152z</strain>
    </source>
</reference>